<keyword evidence="2" id="KW-1185">Reference proteome</keyword>
<gene>
    <name evidence="1" type="ORF">GCM10011577_39060</name>
</gene>
<sequence length="135" mass="14960">MSNEHAELARLIMGRTTTAAVNEILAAGYRKQPQPSITITPCDPEAYARGHNAGFEEAITQGLADDPTLADDWFQSKRREAKAEALREAAAELSGLQYVRPNAEGRAEYEGMLAIRRGNTDAWLKARAEWVERES</sequence>
<reference evidence="2" key="1">
    <citation type="journal article" date="2019" name="Int. J. Syst. Evol. Microbiol.">
        <title>The Global Catalogue of Microorganisms (GCM) 10K type strain sequencing project: providing services to taxonomists for standard genome sequencing and annotation.</title>
        <authorList>
            <consortium name="The Broad Institute Genomics Platform"/>
            <consortium name="The Broad Institute Genome Sequencing Center for Infectious Disease"/>
            <person name="Wu L."/>
            <person name="Ma J."/>
        </authorList>
    </citation>
    <scope>NUCLEOTIDE SEQUENCE [LARGE SCALE GENOMIC DNA]</scope>
    <source>
        <strain evidence="2">CGMCC 1.1927</strain>
    </source>
</reference>
<dbReference type="EMBL" id="BMKU01000019">
    <property type="protein sequence ID" value="GGH10306.1"/>
    <property type="molecule type" value="Genomic_DNA"/>
</dbReference>
<evidence type="ECO:0000313" key="1">
    <source>
        <dbReference type="EMBL" id="GGH10306.1"/>
    </source>
</evidence>
<evidence type="ECO:0000313" key="2">
    <source>
        <dbReference type="Proteomes" id="UP000596938"/>
    </source>
</evidence>
<dbReference type="Proteomes" id="UP000596938">
    <property type="component" value="Unassembled WGS sequence"/>
</dbReference>
<comment type="caution">
    <text evidence="1">The sequence shown here is derived from an EMBL/GenBank/DDBJ whole genome shotgun (WGS) entry which is preliminary data.</text>
</comment>
<accession>A0ABQ1Y2K4</accession>
<protein>
    <submittedName>
        <fullName evidence="1">Uncharacterized protein</fullName>
    </submittedName>
</protein>
<dbReference type="RefSeq" id="WP_188813777.1">
    <property type="nucleotide sequence ID" value="NZ_BAAAWV010000001.1"/>
</dbReference>
<proteinExistence type="predicted"/>
<name>A0ABQ1Y2K4_9MICC</name>
<organism evidence="1 2">
    <name type="scientific">Pseudarthrobacter polychromogenes</name>
    <dbReference type="NCBI Taxonomy" id="1676"/>
    <lineage>
        <taxon>Bacteria</taxon>
        <taxon>Bacillati</taxon>
        <taxon>Actinomycetota</taxon>
        <taxon>Actinomycetes</taxon>
        <taxon>Micrococcales</taxon>
        <taxon>Micrococcaceae</taxon>
        <taxon>Pseudarthrobacter</taxon>
    </lineage>
</organism>